<feature type="transmembrane region" description="Helical" evidence="11">
    <location>
        <begin position="105"/>
        <end position="126"/>
    </location>
</feature>
<dbReference type="InterPro" id="IPR017452">
    <property type="entry name" value="GPCR_Rhodpsn_7TM"/>
</dbReference>
<dbReference type="AlphaFoldDB" id="A0A7U0TI70"/>
<dbReference type="PROSITE" id="PS50262">
    <property type="entry name" value="G_PROTEIN_RECEP_F1_2"/>
    <property type="match status" value="1"/>
</dbReference>
<dbReference type="GO" id="GO:0043410">
    <property type="term" value="P:positive regulation of MAPK cascade"/>
    <property type="evidence" value="ECO:0007669"/>
    <property type="project" value="TreeGrafter"/>
</dbReference>
<evidence type="ECO:0000256" key="8">
    <source>
        <dbReference type="ARBA" id="ARBA00023224"/>
    </source>
</evidence>
<evidence type="ECO:0000256" key="5">
    <source>
        <dbReference type="ARBA" id="ARBA00023040"/>
    </source>
</evidence>
<accession>A0A7U0TI70</accession>
<name>A0A7U0TI70_9TREM</name>
<keyword evidence="5 9" id="KW-0297">G-protein coupled receptor</keyword>
<dbReference type="CDD" id="cd15066">
    <property type="entry name" value="7tmA_DmOct-betaAR-like"/>
    <property type="match status" value="1"/>
</dbReference>
<keyword evidence="4 11" id="KW-1133">Transmembrane helix</keyword>
<dbReference type="GO" id="GO:0005886">
    <property type="term" value="C:plasma membrane"/>
    <property type="evidence" value="ECO:0007669"/>
    <property type="project" value="UniProtKB-SubCell"/>
</dbReference>
<evidence type="ECO:0000256" key="6">
    <source>
        <dbReference type="ARBA" id="ARBA00023136"/>
    </source>
</evidence>
<dbReference type="PANTHER" id="PTHR24248:SF66">
    <property type="entry name" value="OCTOPAMINE RECEPTOR BETA-3R"/>
    <property type="match status" value="1"/>
</dbReference>
<dbReference type="InterPro" id="IPR000276">
    <property type="entry name" value="GPCR_Rhodpsn"/>
</dbReference>
<reference evidence="13" key="1">
    <citation type="submission" date="2020-12" db="EMBL/GenBank/DDBJ databases">
        <title>Neural signatures in transcriptome of heterophyid trematode Cryptocolyle lingua.</title>
        <authorList>
            <person name="Gorbushin A.M."/>
            <person name="Tolstenkov O."/>
        </authorList>
    </citation>
    <scope>NUCLEOTIDE SEQUENCE</scope>
</reference>
<dbReference type="GO" id="GO:0071880">
    <property type="term" value="P:adenylate cyclase-activating adrenergic receptor signaling pathway"/>
    <property type="evidence" value="ECO:0007669"/>
    <property type="project" value="TreeGrafter"/>
</dbReference>
<feature type="transmembrane region" description="Helical" evidence="11">
    <location>
        <begin position="65"/>
        <end position="85"/>
    </location>
</feature>
<dbReference type="EMBL" id="MW361101">
    <property type="protein sequence ID" value="QQY02479.1"/>
    <property type="molecule type" value="mRNA"/>
</dbReference>
<evidence type="ECO:0000256" key="4">
    <source>
        <dbReference type="ARBA" id="ARBA00022989"/>
    </source>
</evidence>
<dbReference type="GO" id="GO:0004930">
    <property type="term" value="F:G protein-coupled receptor activity"/>
    <property type="evidence" value="ECO:0007669"/>
    <property type="project" value="UniProtKB-KW"/>
</dbReference>
<keyword evidence="6 11" id="KW-0472">Membrane</keyword>
<organism evidence="13">
    <name type="scientific">Cryptocotyle lingua</name>
    <dbReference type="NCBI Taxonomy" id="66766"/>
    <lineage>
        <taxon>Eukaryota</taxon>
        <taxon>Metazoa</taxon>
        <taxon>Spiralia</taxon>
        <taxon>Lophotrochozoa</taxon>
        <taxon>Platyhelminthes</taxon>
        <taxon>Trematoda</taxon>
        <taxon>Digenea</taxon>
        <taxon>Opisthorchiida</taxon>
        <taxon>Opisthorchiata</taxon>
        <taxon>Heterophyidae</taxon>
        <taxon>Cryptocotyle</taxon>
    </lineage>
</organism>
<dbReference type="Pfam" id="PF00001">
    <property type="entry name" value="7tm_1"/>
    <property type="match status" value="1"/>
</dbReference>
<feature type="transmembrane region" description="Helical" evidence="11">
    <location>
        <begin position="352"/>
        <end position="371"/>
    </location>
</feature>
<gene>
    <name evidence="13" type="primary">Octbeta1</name>
</gene>
<comment type="subcellular location">
    <subcellularLocation>
        <location evidence="1">Cell membrane</location>
        <topology evidence="1">Multi-pass membrane protein</topology>
    </subcellularLocation>
</comment>
<evidence type="ECO:0000256" key="7">
    <source>
        <dbReference type="ARBA" id="ARBA00023170"/>
    </source>
</evidence>
<evidence type="ECO:0000256" key="1">
    <source>
        <dbReference type="ARBA" id="ARBA00004651"/>
    </source>
</evidence>
<evidence type="ECO:0000259" key="12">
    <source>
        <dbReference type="PROSITE" id="PS50262"/>
    </source>
</evidence>
<dbReference type="PRINTS" id="PR00237">
    <property type="entry name" value="GPCRRHODOPSN"/>
</dbReference>
<feature type="region of interest" description="Disordered" evidence="10">
    <location>
        <begin position="242"/>
        <end position="262"/>
    </location>
</feature>
<feature type="compositionally biased region" description="Polar residues" evidence="10">
    <location>
        <begin position="279"/>
        <end position="295"/>
    </location>
</feature>
<evidence type="ECO:0000256" key="10">
    <source>
        <dbReference type="SAM" id="MobiDB-lite"/>
    </source>
</evidence>
<feature type="region of interest" description="Disordered" evidence="10">
    <location>
        <begin position="278"/>
        <end position="302"/>
    </location>
</feature>
<feature type="compositionally biased region" description="Polar residues" evidence="10">
    <location>
        <begin position="242"/>
        <end position="257"/>
    </location>
</feature>
<dbReference type="PANTHER" id="PTHR24248">
    <property type="entry name" value="ADRENERGIC RECEPTOR-RELATED G-PROTEIN COUPLED RECEPTOR"/>
    <property type="match status" value="1"/>
</dbReference>
<dbReference type="Gene3D" id="1.20.1070.10">
    <property type="entry name" value="Rhodopsin 7-helix transmembrane proteins"/>
    <property type="match status" value="1"/>
</dbReference>
<dbReference type="PROSITE" id="PS00237">
    <property type="entry name" value="G_PROTEIN_RECEP_F1_1"/>
    <property type="match status" value="1"/>
</dbReference>
<comment type="similarity">
    <text evidence="9">Belongs to the G-protein coupled receptor 1 family.</text>
</comment>
<dbReference type="SMART" id="SM01381">
    <property type="entry name" value="7TM_GPCR_Srsx"/>
    <property type="match status" value="1"/>
</dbReference>
<feature type="transmembrane region" description="Helical" evidence="11">
    <location>
        <begin position="312"/>
        <end position="332"/>
    </location>
</feature>
<dbReference type="SUPFAM" id="SSF81321">
    <property type="entry name" value="Family A G protein-coupled receptor-like"/>
    <property type="match status" value="1"/>
</dbReference>
<proteinExistence type="evidence at transcript level"/>
<keyword evidence="8 9" id="KW-0807">Transducer</keyword>
<evidence type="ECO:0000313" key="13">
    <source>
        <dbReference type="EMBL" id="QQY02479.1"/>
    </source>
</evidence>
<evidence type="ECO:0000256" key="2">
    <source>
        <dbReference type="ARBA" id="ARBA00022475"/>
    </source>
</evidence>
<feature type="transmembrane region" description="Helical" evidence="11">
    <location>
        <begin position="30"/>
        <end position="53"/>
    </location>
</feature>
<protein>
    <submittedName>
        <fullName evidence="13">Octopamine receptor beta-1R</fullName>
    </submittedName>
</protein>
<keyword evidence="2" id="KW-1003">Cell membrane</keyword>
<sequence length="426" mass="48266">MLVTEVFNHSEVTERISPVPGTSDYLSQSLKGICFSIIIFAALFGNALVFIAVQRFERLRRVKTNIFLVSLAMADFLVALVVMPFSACMSLMHGRWIFGAWFCDVFNANDVLFSTASILHLCCISMERYIAVNNPLSYERKMTTSKVTLMLTITWILSILISYLPIMSGIYTTSEYLIQKETQPEVCEFVVNPIYAVISSSTSFTVPSILMVAVYVRIYLEARRQERKIHRLKLSKKAKTSTDATSCNTDPPQISTEKPTKSPEKLTHLLINVPEPTQGLVTQSTSPTDIPNQSLESKEHSKIHRENKAAKTLGIIMGAFILCWCPFFFWYISTNVCRAFAECPYPPILGEVLFWIGYFNSTLNPIIYAFYNRSFRRSFKQILQCHMTTKHARHAIDRTLSPSLRRSALACHVANPQAANRSESTE</sequence>
<keyword evidence="3 9" id="KW-0812">Transmembrane</keyword>
<feature type="transmembrane region" description="Helical" evidence="11">
    <location>
        <begin position="147"/>
        <end position="166"/>
    </location>
</feature>
<feature type="domain" description="G-protein coupled receptors family 1 profile" evidence="12">
    <location>
        <begin position="45"/>
        <end position="368"/>
    </location>
</feature>
<evidence type="ECO:0000256" key="3">
    <source>
        <dbReference type="ARBA" id="ARBA00022692"/>
    </source>
</evidence>
<evidence type="ECO:0000256" key="9">
    <source>
        <dbReference type="RuleBase" id="RU000688"/>
    </source>
</evidence>
<feature type="transmembrane region" description="Helical" evidence="11">
    <location>
        <begin position="194"/>
        <end position="220"/>
    </location>
</feature>
<keyword evidence="7 9" id="KW-0675">Receptor</keyword>
<evidence type="ECO:0000256" key="11">
    <source>
        <dbReference type="SAM" id="Phobius"/>
    </source>
</evidence>